<accession>A0A316GG63</accession>
<evidence type="ECO:0000313" key="2">
    <source>
        <dbReference type="Proteomes" id="UP000245390"/>
    </source>
</evidence>
<sequence length="95" mass="11666">MLQKTIAYRDAWKTRLMKHAFTHYVTLTTNRADLSVAYVRRRLREWDARINREFVGSRWKERPDERMLWFAFLEDADVNPHWHLLIEVDPEHADR</sequence>
<evidence type="ECO:0008006" key="3">
    <source>
        <dbReference type="Google" id="ProtNLM"/>
    </source>
</evidence>
<evidence type="ECO:0000313" key="1">
    <source>
        <dbReference type="EMBL" id="PWK58946.1"/>
    </source>
</evidence>
<dbReference type="EMBL" id="QGGV01000001">
    <property type="protein sequence ID" value="PWK58946.1"/>
    <property type="molecule type" value="Genomic_DNA"/>
</dbReference>
<dbReference type="Proteomes" id="UP000245390">
    <property type="component" value="Unassembled WGS sequence"/>
</dbReference>
<dbReference type="AlphaFoldDB" id="A0A316GG63"/>
<dbReference type="OrthoDB" id="7851791at2"/>
<organism evidence="1 2">
    <name type="scientific">Silicimonas algicola</name>
    <dbReference type="NCBI Taxonomy" id="1826607"/>
    <lineage>
        <taxon>Bacteria</taxon>
        <taxon>Pseudomonadati</taxon>
        <taxon>Pseudomonadota</taxon>
        <taxon>Alphaproteobacteria</taxon>
        <taxon>Rhodobacterales</taxon>
        <taxon>Paracoccaceae</taxon>
    </lineage>
</organism>
<reference evidence="1 2" key="1">
    <citation type="submission" date="2018-05" db="EMBL/GenBank/DDBJ databases">
        <title>Genomic Encyclopedia of Type Strains, Phase IV (KMG-IV): sequencing the most valuable type-strain genomes for metagenomic binning, comparative biology and taxonomic classification.</title>
        <authorList>
            <person name="Goeker M."/>
        </authorList>
    </citation>
    <scope>NUCLEOTIDE SEQUENCE [LARGE SCALE GENOMIC DNA]</scope>
    <source>
        <strain evidence="1 2">DSM 103371</strain>
    </source>
</reference>
<name>A0A316GG63_9RHOB</name>
<proteinExistence type="predicted"/>
<dbReference type="KEGG" id="salo:EF888_05275"/>
<gene>
    <name evidence="1" type="ORF">C8D95_101767</name>
</gene>
<protein>
    <recommendedName>
        <fullName evidence="3">Bacteriophage replication gene A protein</fullName>
    </recommendedName>
</protein>
<dbReference type="RefSeq" id="WP_109757784.1">
    <property type="nucleotide sequence ID" value="NZ_CP034588.1"/>
</dbReference>
<keyword evidence="2" id="KW-1185">Reference proteome</keyword>
<comment type="caution">
    <text evidence="1">The sequence shown here is derived from an EMBL/GenBank/DDBJ whole genome shotgun (WGS) entry which is preliminary data.</text>
</comment>